<organism evidence="3 5">
    <name type="scientific">Capnocytophaga haemolytica</name>
    <dbReference type="NCBI Taxonomy" id="45243"/>
    <lineage>
        <taxon>Bacteria</taxon>
        <taxon>Pseudomonadati</taxon>
        <taxon>Bacteroidota</taxon>
        <taxon>Flavobacteriia</taxon>
        <taxon>Flavobacteriales</taxon>
        <taxon>Flavobacteriaceae</taxon>
        <taxon>Capnocytophaga</taxon>
    </lineage>
</organism>
<gene>
    <name evidence="2" type="ORF">AXF12_07295</name>
    <name evidence="3" type="ORF">SAMEA44541418_00241</name>
</gene>
<dbReference type="RefSeq" id="WP_066429753.1">
    <property type="nucleotide sequence ID" value="NZ_CP014227.1"/>
</dbReference>
<protein>
    <recommendedName>
        <fullName evidence="6">DUF5683 domain-containing protein</fullName>
    </recommendedName>
</protein>
<dbReference type="AlphaFoldDB" id="A0AAX2GUM5"/>
<evidence type="ECO:0000313" key="4">
    <source>
        <dbReference type="Proteomes" id="UP000065822"/>
    </source>
</evidence>
<evidence type="ECO:0000256" key="1">
    <source>
        <dbReference type="SAM" id="SignalP"/>
    </source>
</evidence>
<sequence>MKKLVLLFAAVCPLITLAQDKIITKKGETITAKVLEISTNEVKYKKDDNLKGPTYIAQKAELQAIEYENGAKEIYSTTTAPKSITIERDDYYADGKLLSKKWELEEVLKNDPEAYRLFRKSNVMNTIGKIMVFSSAGLGLATLIVDNNTENFPSGFVYSSLLIGGFIPGVVISLTSSNRFDEAIEVYNHNQQKNITLSPIIGTNSIGVAVKF</sequence>
<dbReference type="EMBL" id="CP014227">
    <property type="protein sequence ID" value="AMD85331.1"/>
    <property type="molecule type" value="Genomic_DNA"/>
</dbReference>
<dbReference type="Proteomes" id="UP000215539">
    <property type="component" value="Chromosome 1"/>
</dbReference>
<keyword evidence="4" id="KW-1185">Reference proteome</keyword>
<name>A0AAX2GUM5_9FLAO</name>
<accession>A0AAX2GUM5</accession>
<reference evidence="3 5" key="2">
    <citation type="submission" date="2017-06" db="EMBL/GenBank/DDBJ databases">
        <authorList>
            <consortium name="Pathogen Informatics"/>
        </authorList>
    </citation>
    <scope>NUCLEOTIDE SEQUENCE [LARGE SCALE GENOMIC DNA]</scope>
    <source>
        <strain evidence="3 5">NCTC12947</strain>
    </source>
</reference>
<evidence type="ECO:0000313" key="3">
    <source>
        <dbReference type="EMBL" id="SNV02977.1"/>
    </source>
</evidence>
<dbReference type="Proteomes" id="UP000065822">
    <property type="component" value="Chromosome"/>
</dbReference>
<keyword evidence="1" id="KW-0732">Signal</keyword>
<reference evidence="2 4" key="1">
    <citation type="submission" date="2016-02" db="EMBL/GenBank/DDBJ databases">
        <authorList>
            <person name="Holder M.E."/>
            <person name="Ajami N.J."/>
            <person name="Petrosino J.F."/>
        </authorList>
    </citation>
    <scope>NUCLEOTIDE SEQUENCE [LARGE SCALE GENOMIC DNA]</scope>
    <source>
        <strain evidence="2 4">CCUG 32990</strain>
    </source>
</reference>
<proteinExistence type="predicted"/>
<evidence type="ECO:0008006" key="6">
    <source>
        <dbReference type="Google" id="ProtNLM"/>
    </source>
</evidence>
<evidence type="ECO:0000313" key="2">
    <source>
        <dbReference type="EMBL" id="AMD85331.1"/>
    </source>
</evidence>
<evidence type="ECO:0000313" key="5">
    <source>
        <dbReference type="Proteomes" id="UP000215539"/>
    </source>
</evidence>
<dbReference type="EMBL" id="LT906449">
    <property type="protein sequence ID" value="SNV02977.1"/>
    <property type="molecule type" value="Genomic_DNA"/>
</dbReference>
<feature type="chain" id="PRO_5043813633" description="DUF5683 domain-containing protein" evidence="1">
    <location>
        <begin position="19"/>
        <end position="212"/>
    </location>
</feature>
<feature type="signal peptide" evidence="1">
    <location>
        <begin position="1"/>
        <end position="18"/>
    </location>
</feature>
<dbReference type="KEGG" id="chg:AXF12_07295"/>